<dbReference type="InterPro" id="IPR001296">
    <property type="entry name" value="Glyco_trans_1"/>
</dbReference>
<feature type="domain" description="Glycosyl transferase family 1" evidence="3">
    <location>
        <begin position="174"/>
        <end position="328"/>
    </location>
</feature>
<protein>
    <submittedName>
        <fullName evidence="5">Glycosyltransferase</fullName>
    </submittedName>
</protein>
<evidence type="ECO:0000313" key="6">
    <source>
        <dbReference type="Proteomes" id="UP001319882"/>
    </source>
</evidence>
<evidence type="ECO:0000256" key="2">
    <source>
        <dbReference type="ARBA" id="ARBA00022679"/>
    </source>
</evidence>
<name>A0ABS8DN86_9GAMM</name>
<dbReference type="InterPro" id="IPR029063">
    <property type="entry name" value="SAM-dependent_MTases_sf"/>
</dbReference>
<dbReference type="Gene3D" id="3.40.50.2000">
    <property type="entry name" value="Glycogen Phosphorylase B"/>
    <property type="match status" value="2"/>
</dbReference>
<dbReference type="InterPro" id="IPR041698">
    <property type="entry name" value="Methyltransf_25"/>
</dbReference>
<dbReference type="SUPFAM" id="SSF53756">
    <property type="entry name" value="UDP-Glycosyltransferase/glycogen phosphorylase"/>
    <property type="match status" value="1"/>
</dbReference>
<dbReference type="EMBL" id="WHVL01000001">
    <property type="protein sequence ID" value="MCB8887721.1"/>
    <property type="molecule type" value="Genomic_DNA"/>
</dbReference>
<keyword evidence="2" id="KW-0808">Transferase</keyword>
<dbReference type="PANTHER" id="PTHR12526">
    <property type="entry name" value="GLYCOSYLTRANSFERASE"/>
    <property type="match status" value="1"/>
</dbReference>
<dbReference type="PANTHER" id="PTHR12526:SF510">
    <property type="entry name" value="D-INOSITOL 3-PHOSPHATE GLYCOSYLTRANSFERASE"/>
    <property type="match status" value="1"/>
</dbReference>
<dbReference type="Pfam" id="PF00534">
    <property type="entry name" value="Glycos_transf_1"/>
    <property type="match status" value="1"/>
</dbReference>
<evidence type="ECO:0000259" key="3">
    <source>
        <dbReference type="Pfam" id="PF00534"/>
    </source>
</evidence>
<evidence type="ECO:0000313" key="5">
    <source>
        <dbReference type="EMBL" id="MCB8887721.1"/>
    </source>
</evidence>
<dbReference type="RefSeq" id="WP_227388320.1">
    <property type="nucleotide sequence ID" value="NZ_JBHSCJ010000003.1"/>
</dbReference>
<evidence type="ECO:0000256" key="1">
    <source>
        <dbReference type="ARBA" id="ARBA00022676"/>
    </source>
</evidence>
<proteinExistence type="predicted"/>
<dbReference type="Proteomes" id="UP001319882">
    <property type="component" value="Unassembled WGS sequence"/>
</dbReference>
<feature type="domain" description="Methyltransferase" evidence="4">
    <location>
        <begin position="398"/>
        <end position="492"/>
    </location>
</feature>
<dbReference type="CDD" id="cd03801">
    <property type="entry name" value="GT4_PimA-like"/>
    <property type="match status" value="1"/>
</dbReference>
<dbReference type="SUPFAM" id="SSF53335">
    <property type="entry name" value="S-adenosyl-L-methionine-dependent methyltransferases"/>
    <property type="match status" value="1"/>
</dbReference>
<keyword evidence="1" id="KW-0328">Glycosyltransferase</keyword>
<gene>
    <name evidence="5" type="ORF">GEV37_01075</name>
</gene>
<comment type="caution">
    <text evidence="5">The sequence shown here is derived from an EMBL/GenBank/DDBJ whole genome shotgun (WGS) entry which is preliminary data.</text>
</comment>
<evidence type="ECO:0000259" key="4">
    <source>
        <dbReference type="Pfam" id="PF13649"/>
    </source>
</evidence>
<reference evidence="5 6" key="1">
    <citation type="journal article" date="2021" name="Sci. Rep.">
        <title>Genome analysis of a halophilic bacterium Halomonas malpeensis YU-PRIM-29(T) reveals its exopolysaccharide and pigment producing capabilities.</title>
        <authorList>
            <person name="Athmika"/>
            <person name="Ghate S.D."/>
            <person name="Arun A.B."/>
            <person name="Rao S.S."/>
            <person name="Kumar S.T.A."/>
            <person name="Kandiyil M.K."/>
            <person name="Saptami K."/>
            <person name="Rekha P.D."/>
        </authorList>
    </citation>
    <scope>NUCLEOTIDE SEQUENCE [LARGE SCALE GENOMIC DNA]</scope>
    <source>
        <strain evidence="6">prim 29</strain>
    </source>
</reference>
<dbReference type="Gene3D" id="3.40.50.150">
    <property type="entry name" value="Vaccinia Virus protein VP39"/>
    <property type="match status" value="1"/>
</dbReference>
<keyword evidence="6" id="KW-1185">Reference proteome</keyword>
<organism evidence="5 6">
    <name type="scientific">Vreelandella malpeensis</name>
    <dbReference type="NCBI Taxonomy" id="1172368"/>
    <lineage>
        <taxon>Bacteria</taxon>
        <taxon>Pseudomonadati</taxon>
        <taxon>Pseudomonadota</taxon>
        <taxon>Gammaproteobacteria</taxon>
        <taxon>Oceanospirillales</taxon>
        <taxon>Halomonadaceae</taxon>
        <taxon>Vreelandella</taxon>
    </lineage>
</organism>
<accession>A0ABS8DN86</accession>
<dbReference type="Pfam" id="PF13649">
    <property type="entry name" value="Methyltransf_25"/>
    <property type="match status" value="1"/>
</dbReference>
<sequence length="641" mass="69239">MSNRVTLMVAGSLDQRTGGYVYDARMVDALASHGFEVDVAELDGRFPDACEVATNAFDRALDALEDAERIIVDGLVMGALPDSVARHAPRLDITALLHHPLGDEQGLDEATSKRFHLSELQGLSSVSRIIVTSRFTAARLEALAKAYGVEITAPVSVVEPGVERAPVSPAAVEGEELRLLCVATLTPRKGQDVLVEALSRVQAKAWRCDLFGGHRDASFTQRVEELIARHEPSRITLHGECDAATLEAAYQSAHALLLPSWYEGYGMVITEALAHGLPVITTTGGALAQTLPRNAGLSVPPGDVEALATKLERFLSDGELRHRLREGALMAREALVDWQAAGDAFVKALEPRSTLAAGSQFAADWLTLRESVDGASRSGELADRAARWLADEPGAASIVDLGCGRGSNLQFLAPRIRGAQRWQLLDHDEALLDEARERAHRLAREATLSLTIDTHCASLGDLSHPALDEARLVSASALLDLASREWLETLAERCAANRQALLIALSVTEQWCFLDRAGQPLDDEDDRWALALFNAHQQRDKGLGDALGGAAHPVLVEALAGQGYRIEQTATPWHLSADEPSLRPMMHALVEGWAEALTEQAPEEAKRIAAWRDARWASLAVGELGVWVGHQDLLALPAQKG</sequence>